<organism evidence="2 3">
    <name type="scientific">Granulicella sibirica</name>
    <dbReference type="NCBI Taxonomy" id="2479048"/>
    <lineage>
        <taxon>Bacteria</taxon>
        <taxon>Pseudomonadati</taxon>
        <taxon>Acidobacteriota</taxon>
        <taxon>Terriglobia</taxon>
        <taxon>Terriglobales</taxon>
        <taxon>Acidobacteriaceae</taxon>
        <taxon>Granulicella</taxon>
    </lineage>
</organism>
<accession>A0A4Q0SXX6</accession>
<keyword evidence="3" id="KW-1185">Reference proteome</keyword>
<name>A0A4Q0SXX6_9BACT</name>
<reference evidence="2 3" key="1">
    <citation type="submission" date="2018-11" db="EMBL/GenBank/DDBJ databases">
        <authorList>
            <person name="Mardanov A.V."/>
            <person name="Ravin N.V."/>
            <person name="Dedysh S.N."/>
        </authorList>
    </citation>
    <scope>NUCLEOTIDE SEQUENCE [LARGE SCALE GENOMIC DNA]</scope>
    <source>
        <strain evidence="2 3">AF10</strain>
    </source>
</reference>
<evidence type="ECO:0000313" key="3">
    <source>
        <dbReference type="Proteomes" id="UP000289437"/>
    </source>
</evidence>
<proteinExistence type="predicted"/>
<comment type="caution">
    <text evidence="2">The sequence shown here is derived from an EMBL/GenBank/DDBJ whole genome shotgun (WGS) entry which is preliminary data.</text>
</comment>
<dbReference type="AlphaFoldDB" id="A0A4Q0SXX6"/>
<reference evidence="3" key="2">
    <citation type="submission" date="2019-02" db="EMBL/GenBank/DDBJ databases">
        <title>Granulicella sibirica sp. nov., a psychrotolerant acidobacterium isolated from an organic soil layer in forested tundra, West Siberia.</title>
        <authorList>
            <person name="Oshkin I.Y."/>
            <person name="Kulichevskaya I.S."/>
            <person name="Rijpstra W.I.C."/>
            <person name="Sinninghe Damste J.S."/>
            <person name="Rakitin A.L."/>
            <person name="Ravin N.V."/>
            <person name="Dedysh S.N."/>
        </authorList>
    </citation>
    <scope>NUCLEOTIDE SEQUENCE [LARGE SCALE GENOMIC DNA]</scope>
    <source>
        <strain evidence="3">AF10</strain>
    </source>
</reference>
<sequence length="70" mass="7904">MTPTWGLALDTKTGILCATFDSYEGKQRKPSDRLQNLPACLDLFMDESRATSEEQETLQMNRATEGGDRY</sequence>
<feature type="region of interest" description="Disordered" evidence="1">
    <location>
        <begin position="50"/>
        <end position="70"/>
    </location>
</feature>
<protein>
    <submittedName>
        <fullName evidence="2">Uncharacterized protein</fullName>
    </submittedName>
</protein>
<gene>
    <name evidence="2" type="ORF">GRAN_4376</name>
</gene>
<evidence type="ECO:0000256" key="1">
    <source>
        <dbReference type="SAM" id="MobiDB-lite"/>
    </source>
</evidence>
<evidence type="ECO:0000313" key="2">
    <source>
        <dbReference type="EMBL" id="RXH55272.1"/>
    </source>
</evidence>
<dbReference type="Proteomes" id="UP000289437">
    <property type="component" value="Unassembled WGS sequence"/>
</dbReference>
<dbReference type="EMBL" id="RDSM01000003">
    <property type="protein sequence ID" value="RXH55272.1"/>
    <property type="molecule type" value="Genomic_DNA"/>
</dbReference>